<feature type="compositionally biased region" description="Low complexity" evidence="1">
    <location>
        <begin position="4284"/>
        <end position="4294"/>
    </location>
</feature>
<feature type="compositionally biased region" description="Basic and acidic residues" evidence="1">
    <location>
        <begin position="1617"/>
        <end position="1635"/>
    </location>
</feature>
<feature type="compositionally biased region" description="Low complexity" evidence="1">
    <location>
        <begin position="3889"/>
        <end position="3909"/>
    </location>
</feature>
<feature type="compositionally biased region" description="Basic and acidic residues" evidence="1">
    <location>
        <begin position="1826"/>
        <end position="1837"/>
    </location>
</feature>
<evidence type="ECO:0000313" key="2">
    <source>
        <dbReference type="EMBL" id="PTU18615.1"/>
    </source>
</evidence>
<reference evidence="2 3" key="1">
    <citation type="journal article" date="2018" name="Proc. Natl. Acad. Sci. U.S.A.">
        <title>Linking secondary metabolites to gene clusters through genome sequencing of six diverse Aspergillus species.</title>
        <authorList>
            <person name="Kaerboelling I."/>
            <person name="Vesth T.C."/>
            <person name="Frisvad J.C."/>
            <person name="Nybo J.L."/>
            <person name="Theobald S."/>
            <person name="Kuo A."/>
            <person name="Bowyer P."/>
            <person name="Matsuda Y."/>
            <person name="Mondo S."/>
            <person name="Lyhne E.K."/>
            <person name="Kogle M.E."/>
            <person name="Clum A."/>
            <person name="Lipzen A."/>
            <person name="Salamov A."/>
            <person name="Ngan C.Y."/>
            <person name="Daum C."/>
            <person name="Chiniquy J."/>
            <person name="Barry K."/>
            <person name="LaButti K."/>
            <person name="Haridas S."/>
            <person name="Simmons B.A."/>
            <person name="Magnuson J.K."/>
            <person name="Mortensen U.H."/>
            <person name="Larsen T.O."/>
            <person name="Grigoriev I.V."/>
            <person name="Baker S.E."/>
            <person name="Andersen M.R."/>
        </authorList>
    </citation>
    <scope>NUCLEOTIDE SEQUENCE [LARGE SCALE GENOMIC DNA]</scope>
    <source>
        <strain evidence="2 3">IBT 24754</strain>
    </source>
</reference>
<sequence>MLKALMGGGRSSSDVRDSSRSKGGSRRKTSSKSSASSTVSRKSSRGDDRGRGLGDLSAYPSSSSRSMRYASSAAGDSVASSYATAQPNFSEESERIIIERVPKRRDSDRDRRDDPYPDNRDRDWKKDSGRRDVDDSYRPEQQRTHSGDPYFPPMATGGVPFSAPGAPYTPIPTTQGPSQSPFPATSMSSPPGIPAVCDPHVQQQFPGQFPTSFAEPYRPPNPAGEAADYYNDQGQSVTEQPGVRPKPPLVIPNSQAHLMTASPSSNPPPEPSSMGQVGAAASYYDGDVGVHIQTSEQPSAPQPPKPSKPSHTAAETAGILGTAAATYGIGNSFSNNVVTESPTTYAPAASSNFQKPPLPPLPPPPPQAQAQAQSQSQSHSMGAAVGVAAAGAAAGYMLGHTHHSSSSGDHTSQYTMQNYDEVSQHGQGFPATSGYSPVGNPALHEAGAAGTAAAAAAGYAASPLHPHHAAVHHGAPFPSGGLAFQQRQRGPLDKFLDFWRDYEGVGMFEDYTETIGVCKYCFEPGTTSRDAPRVHHYKARRRSSDRTSDDSRVQKATRYASSEDESRRRKSSKKSWLLPGILGGYAVKSLFENKDFDDTYSIRSGQSVSVSHDSEGTSASARRSQTSRGVYRRPHRSRSRERMGRSDYPDPAVTKYDRSQKGARSRSRSSSRPRHHDLRDAAIGAAVGTAVMTVQSHHRTDSPNRSPRRARSRKLSSSESSFMEITRPDEQSRGGFGSFFTAPSENRKSRRRRRSRSIFSFTNSSSSSLDVDLAFGKGFTKKLKGKSKKRSPRREKKEHDVDARLLALGATATALAASSHQRDRRPGAILAGQGSRSGRSDYTASVSNDDGWEDMESEDQASSVSSALAFGASGRFGSDDSHSSDSSSRSGWGWGWGGKNENKTKKKRKRRKRRPSPSENHFPAGAAVAAGALGTAALASAYHRDHKASSQAGSSSAMNLQQVAPIPTSDPSRYDAIPESSFPVQPPLVRPGPIPLQQPQPMMPVSQAVYTTQGGPIGSCSAPTIPPAFRSPFESYESQVREVNRGQWNIRNSAYPERRETGPEITRRHQRSDSTPLFHTEPLEGAPGLGLKRRSTTKDQPSVQFDLTKEQEDKERRTVRLEGLKREPEREDWIQLIDKENAVDPRDPRYGSQRYSERDYDRPIAMEHDTREDASRSSSWAGAVAAGTIGAAAAATVLSRKSSDDDASEMSERRHSERRAKRRQERRSVTGSQSTFSDLSEKIQKIEVIEDPDSTTSPSEHVKTSAFRSVSRKKSPVHEDYAEFFFPEKLRHSPDHSSSRGSPTMPTIIEIEPASESLRKKQPEEPQPDPLDGPHYAGGRLPWPVPSLNVIEPTPPHSVNGSVKDASSPIVAPSDPHPVEEKPERPTTGSRVSWGEHETHEYEVPSTSSEHDSVDLEQRQHDHDYEATAKGTPGYTYVTPSSSAPDGFIEDVDFAATVAAATQAAGFDPSIVTDDPTFYERTSRPGSEVRDSSMSPTTREPYPPALVHGLVRSDMETTETGTAQFFEDRPVYADPESSLPKDQVEDTPGFEIPTHGAGPVMEEIEHTVVKSGSKEAPCEIQEPRDFHEKAISDDLPEESESTPEELFSMPGGFDVEEPSKRSQRKRDSSIPKDGSHSTAGELETQEKPRDIANIDLNDVTGSNIAEDDSTDKKRRRKRRSSSVTSSRVNAGDAGEKRRSTDDNDNDTKSGGFLLNSIFGSRVSEPVESRRLSETLVSREVQSEIGPQTSEEFGRPQKEKSSRHRSSSGAESLDNDSRSYDGGALDYEDSLTANKENINLESYKSSRRRREERRRQKETDGLGVTTEFDKDRRATRDSDGEESFLVEGPEMPRRDDDDDYNGASGRYFPADTETKGLGLALAQRPRSHSASPPVSEKLSDEPVPRSHSRSASPDAALVQGEDDGQRSRRSSVLRSTDSPTAVPLQFRRPPTSPRMQRSPSASSPTAVPPTSPTQGRSRRPNSTEFKNSREIRPLWLVERHGASKMEAGPDEPLPSLPPSKPSSASSSVEDLTTLRDQNAWELPEFSHQIHGAADEYYAQDDVAGSQQGTPTRATFSQSHMHVPHLSRKAELGYEFHSPSELLQDPIASAELPPSPTLDILPSVEGSAVGVRDDDNGIKRDLETLPPLPDPRPSTPEDKIIRLSDTETTPTQEKMGLAPAADMPGLNQGPGFAGIVDAAVAHVPADPPYPERDILEKYQPDHVEEDETARAVTGDDMPALTDVPALTSALEDKEQHTRSFESTTPRGFASIVDAAVAAEKEVTPGEPAVPGDLPGDESKADVFVDTLEAGKDSEAELPRFETPVIPAVAEEVSEEVAKYDAEPITETTETVSEPTAKALDETTKSQPEKRVVEKAPEDSSKNTTKKNKKKKKKKGKSLDLDEQDQAPSTEIPEPEAVPEAVPEATVETVQDPLVEQVSALGEGAAFEGESVPGEPTSEHTHALDQHLAAGMSSAIEPATATDDVLPILEEVSAPGEPSLLEKEPETGVLRTDDVPEPPESMKAAEPESGQPEETEEIPADSGLSKKAKKKKKRKSKAAAEEQPTAGLADESTDQPPADITSEIVEEPQEVARIDEPIESERSIQDPVNPPADQEGAVPAEPVSQQNALETTETPLAEESTGHSLEPTEFVEAVPRADEILQSTSDVLVTEEVAPEQLDQDIVLVDQETAVLAEPVSQENAHVNTEIPLAEESTGHSLKPTEFVEAVPRADEILQSTSDVLVTEEVAPEQLDQDIVLVDQETAVLAEPVSQENALVTTETLQSTSDVPVTEEVAPEELDKDMVLVGMPLEQELLQTEAPVEGGLTAPVVEESSPEGQQTAEALVEDLKEPTAETVSEASVTAPKQEAQDTSAPVDTQVPPESNEPKEEGEAAQVEPETTLSRKASKKKKKSKRKGTAEALPETELADTPQPETLEKSEPEIEPHPALGGEELVTKEHEQIVGDSKEIPTEAQKDEAIPEPVVETTNESQPTELAEKAEGIVLEEPEENQPKKKKKNKKNRKSLNLSESQPESEPEIKPEELPQDTTTQLPETSGEVPPTPADPEEQQQQKQQDAGTKEEAAEITNDDVVLENIQSESTLPVENIETNESEPHMSKHAEIEQPSGPNAGELPQTGKKSKKNKKKKQSISLTPDESSTADIVEASEASETPTPAALSTTDAVPDATVEEEPAALKEPSTHLVQEPAEEMSVEKELPAETTSEVPDDQATSGSATQMSAAQKKKAKKDKKKKRQSMLAEETEASEPAKETALTYPPTVEGPTPQDPEVAKSVEVDQPEFVEIIAEEQSTPEQRTEEPIPEQPTEEDIKSEEPVRDETVTTEIVEPIQEEPKEVEDLSAQTNAIPSTDEPSTAIAAQVQETVQDEVPAPVAEPTPVAEQPSEPVTDIIQGLEGEEQTREIVAQAGIQQSDDQPKDETTVEAEVAQDSTMVEPKEEKETSDDAQVSAEATPETPVKEEPQPALSKKEKKKKKKKRQSVSAEGDQAGPAAEEAPAEPTPSNPQETGENLTEESSVTGLEAAHDEVKSSAKGEPQELGKDTVTQETEVLPGAPAQEEVQLITPEEQTVTEEPVPQEDKVPDPVKDIDTKKDPVSEEPVTDPMESQEQDTQPKEEPQVASSKKKEKKKKKKKGQSISLDDSQPTTPTIEEPTPEQPSGEITEAVVTTEPEETPIQNQDPAPEPSGSKTPAEETQELEVQEDLPPAEEVQTATSKKKAKKEKKKRKSVVFASEEPSEKSAEASESAVTEPVEASGSEAIESPAGPEPATKQPDREIPKELAHEDAATKPEELQDLQTLEETSQEPSASAKLDESNVIDEPKKDEEALTEGMVDPVANVPGDFPGTIEEPVSTEAFPEEPKDGHNAAELKEVSQETEESAEPEATSEPLATEPSSPTEQTTENVEPESGSSKSKKKKKKRKTLEAIGDVPITAPEPSDSKLQDETQAQVVEPTTSNVKETEPEEPMQEQASEKQEDDNEAKSSKAKRKAKKDKKRQSNIQALEEDAALNAASEDKPQDPLSPVETAPIEELSRDTIEEPMELPTGTAFAPAEDDGKENQSHDTGLHGDHDKDLTWTDNKVSSQVEQQQETPSTYPSQPEHESTEADPALVTVEQIEAPSVEADVAEDSQAPAAIELESSSDALKDLDEEILSDSIQDKQIDKTELPPDKEVGELGGEKETTDALPALDKPDAMEEAFVEEKIEEADAQTDKEIPPVCTESEPIDEDKKVGEIIPEPEIEVEATEKIEPSNEPNAETEEPEPSVLPRKLSKKQKKQQRQAQKAANLQEQAEEEIAASSEEPTIPTSLVDELSGPAASEVVEQPVVVAENVVQQVEAPVVGTTESAAVFEADTDKIEISEVPIESTAEKDEITTPAPPIPFEEPQLSNAVEISILAEPSQETPTPVQDDSEDLRPVTTKKKNKKNKKKAAIQEPQPSDTGAKIDPAAVSEQVRQHDAEEKVVELVEELKEAPLQSTEDKDLSKADNEITLEEPAVEEEISVPPATLEEEPSPSGSLSLKESKKNKKAKKQAKKQLEVIPAPPVTDIEADEVTTDIKPADVGEDASLHVVEAQQPQDEQASHIEAPDETCAPLETTMESDPLFEAPVLKGEEVMEEAEKKGVPEPQEQEQEQEVLGEPVDQAVQEKELEEAKDQDTQPAGPEIEQSVSRKLSKKEKRRLKKQAAEEGPIEEPQLEPEAPDEPDVLIPEPTAEESTVLDPKQAKEDDFSPPRKLSKKEKKKKRKGDTDVDLPQQKSVQDVENASEQSPEQEQEPPVIEAIRSAGDDDTWPQIDWEKEIPGYKESAIPEALMNRPDETSGYERGEYINQQNAEADKVLNTPAADIDQETSTKELDTTLDNAEVISHKQSKVSSIFPDLERALFRRPILNQVSEAVKDGAEEETMTQEAIRNSAIQVSEAPIATVEPRGAGYIPSPSLAQDDVFGITATTQELPEESTRGRQLERHTSNDKLYDVPKARKEGDSSIQIEEEGLFGREATHRPPHHEIPLGAPLSMHEPSSLPATEAEQREDNPIPSCELRRSPSIHGRHSPVRRAWSLEEDDETETTTQAGAERGMGSPSRTPLQTISEQEADDRVEKTNKMSGSGSMVQEHGTPRLEMKPEHILPRPETPVRKFTENALGRRAWPTSEGQQLSDQADEDWEAAVRKRGPRTLSPERGLPTEMLKTPETDKPVLRPSSSGSNHSQPLRRIAHSTSGDLRAAALAAAGVIASQAPAGEHQSRPNTPQPPSRSPTDLDVEQIASSSSYDPVTDKGKRPIRNMTDVYEGWGETPSSPRSPSRPPSIRHRRSMQHLQELEFRLDQLISENRALSAARDAAEGKLRNASLARRKSDHALNSRDADLRDRESELEQLKKSVEWFQNEVTRLTEENKGLSTTNAGLIAAHAVEIQDTRQTSSRELEELRSQNERLSSDLHGRIKQEIETALAQKNTELRRLREELESARDKVKELQQQIAASMQDNVIAFRDEEYFSAASQKLCGHVQQWVLRFSKHSDHRRCRKLMELQDEKIADRFDNAILDGSDTDSYLSDRVRRRDVFMSVVMTMVWEFIFTRYLFGMDREQRQKLKSLEKQLIEVGPRNAIHRWRATTLSLLSKRPTFARQRESDTEAVALEIFDTLSRLLPPPSHVESQLLESLRKVLRVAVNLSIEMRTQLAEYIMVPPLQPEYNTNGDLARQVFFKASLMNERSGETTSNEELESQQAVVRVVLFPLVVKKGNDSGNGDDERIVCPAQVLVARPGKDRKLSTMASGDRMSLDASKSVHSIAPSSVMDMSNVI</sequence>
<feature type="compositionally biased region" description="Basic and acidic residues" evidence="1">
    <location>
        <begin position="1985"/>
        <end position="2002"/>
    </location>
</feature>
<feature type="compositionally biased region" description="Basic and acidic residues" evidence="1">
    <location>
        <begin position="4162"/>
        <end position="4188"/>
    </location>
</feature>
<feature type="compositionally biased region" description="Basic and acidic residues" evidence="1">
    <location>
        <begin position="2587"/>
        <end position="2601"/>
    </location>
</feature>
<gene>
    <name evidence="2" type="ORF">P175DRAFT_0534357</name>
</gene>
<feature type="compositionally biased region" description="Basic and acidic residues" evidence="1">
    <location>
        <begin position="4457"/>
        <end position="4491"/>
    </location>
</feature>
<feature type="compositionally biased region" description="Low complexity" evidence="1">
    <location>
        <begin position="2415"/>
        <end position="2427"/>
    </location>
</feature>
<feature type="region of interest" description="Disordered" evidence="1">
    <location>
        <begin position="942"/>
        <end position="1001"/>
    </location>
</feature>
<feature type="compositionally biased region" description="Low complexity" evidence="1">
    <location>
        <begin position="368"/>
        <end position="383"/>
    </location>
</feature>
<feature type="region of interest" description="Disordered" evidence="1">
    <location>
        <begin position="2773"/>
        <end position="2797"/>
    </location>
</feature>
<feature type="compositionally biased region" description="Basic and acidic residues" evidence="1">
    <location>
        <begin position="1276"/>
        <end position="1298"/>
    </location>
</feature>
<feature type="compositionally biased region" description="Acidic residues" evidence="1">
    <location>
        <begin position="1594"/>
        <end position="1603"/>
    </location>
</feature>
<feature type="region of interest" description="Disordered" evidence="1">
    <location>
        <begin position="2330"/>
        <end position="2643"/>
    </location>
</feature>
<feature type="region of interest" description="Disordered" evidence="1">
    <location>
        <begin position="1468"/>
        <end position="1505"/>
    </location>
</feature>
<feature type="compositionally biased region" description="Basic and acidic residues" evidence="1">
    <location>
        <begin position="2930"/>
        <end position="2940"/>
    </location>
</feature>
<feature type="compositionally biased region" description="Basic and acidic residues" evidence="1">
    <location>
        <begin position="4063"/>
        <end position="4081"/>
    </location>
</feature>
<feature type="compositionally biased region" description="Polar residues" evidence="1">
    <location>
        <begin position="5080"/>
        <end position="5090"/>
    </location>
</feature>
<feature type="region of interest" description="Disordered" evidence="1">
    <location>
        <begin position="2106"/>
        <end position="2187"/>
    </location>
</feature>
<feature type="compositionally biased region" description="Polar residues" evidence="1">
    <location>
        <begin position="201"/>
        <end position="211"/>
    </location>
</feature>
<feature type="compositionally biased region" description="Pro residues" evidence="1">
    <location>
        <begin position="356"/>
        <end position="367"/>
    </location>
</feature>
<feature type="compositionally biased region" description="Pro residues" evidence="1">
    <location>
        <begin position="984"/>
        <end position="1001"/>
    </location>
</feature>
<feature type="compositionally biased region" description="Low complexity" evidence="1">
    <location>
        <begin position="3802"/>
        <end position="3812"/>
    </location>
</feature>
<feature type="compositionally biased region" description="Basic residues" evidence="1">
    <location>
        <begin position="2381"/>
        <end position="2393"/>
    </location>
</feature>
<feature type="compositionally biased region" description="Basic residues" evidence="1">
    <location>
        <begin position="4422"/>
        <end position="4434"/>
    </location>
</feature>
<feature type="region of interest" description="Disordered" evidence="1">
    <location>
        <begin position="1053"/>
        <end position="1182"/>
    </location>
</feature>
<protein>
    <recommendedName>
        <fullName evidence="4">Involucrin repeat protein</fullName>
    </recommendedName>
</protein>
<feature type="compositionally biased region" description="Polar residues" evidence="1">
    <location>
        <begin position="3143"/>
        <end position="3154"/>
    </location>
</feature>
<feature type="compositionally biased region" description="Basic residues" evidence="1">
    <location>
        <begin position="661"/>
        <end position="676"/>
    </location>
</feature>
<feature type="compositionally biased region" description="Basic and acidic residues" evidence="1">
    <location>
        <begin position="1394"/>
        <end position="1427"/>
    </location>
</feature>
<feature type="region of interest" description="Disordered" evidence="1">
    <location>
        <begin position="532"/>
        <end position="573"/>
    </location>
</feature>
<feature type="compositionally biased region" description="Basic residues" evidence="1">
    <location>
        <begin position="3919"/>
        <end position="3928"/>
    </location>
</feature>
<feature type="compositionally biased region" description="Basic residues" evidence="1">
    <location>
        <begin position="3990"/>
        <end position="4003"/>
    </location>
</feature>
<feature type="compositionally biased region" description="Polar residues" evidence="1">
    <location>
        <begin position="3951"/>
        <end position="3964"/>
    </location>
</feature>
<feature type="compositionally biased region" description="Low complexity" evidence="1">
    <location>
        <begin position="4767"/>
        <end position="4778"/>
    </location>
</feature>
<feature type="region of interest" description="Disordered" evidence="1">
    <location>
        <begin position="693"/>
        <end position="927"/>
    </location>
</feature>
<dbReference type="VEuPathDB" id="FungiDB:P175DRAFT_0534357"/>
<feature type="compositionally biased region" description="Polar residues" evidence="1">
    <location>
        <begin position="949"/>
        <end position="962"/>
    </location>
</feature>
<feature type="compositionally biased region" description="Basic and acidic residues" evidence="1">
    <location>
        <begin position="4994"/>
        <end position="5008"/>
    </location>
</feature>
<feature type="compositionally biased region" description="Basic and acidic residues" evidence="1">
    <location>
        <begin position="4613"/>
        <end position="4626"/>
    </location>
</feature>
<feature type="compositionally biased region" description="Basic residues" evidence="1">
    <location>
        <begin position="1216"/>
        <end position="1225"/>
    </location>
</feature>
<feature type="region of interest" description="Disordered" evidence="1">
    <location>
        <begin position="1196"/>
        <end position="1438"/>
    </location>
</feature>
<feature type="compositionally biased region" description="Basic and acidic residues" evidence="1">
    <location>
        <begin position="1239"/>
        <end position="1248"/>
    </location>
</feature>
<dbReference type="PANTHER" id="PTHR40641">
    <property type="entry name" value="INVOLUCRIN REPEAT PROTEIN (AFU_ORTHOLOGUE AFUA_2G08060)"/>
    <property type="match status" value="1"/>
</dbReference>
<feature type="compositionally biased region" description="Basic residues" evidence="1">
    <location>
        <begin position="4527"/>
        <end position="4537"/>
    </location>
</feature>
<feature type="compositionally biased region" description="Basic and acidic residues" evidence="1">
    <location>
        <begin position="2356"/>
        <end position="2378"/>
    </location>
</feature>
<feature type="region of interest" description="Disordered" evidence="1">
    <location>
        <begin position="4364"/>
        <end position="4823"/>
    </location>
</feature>
<feature type="compositionally biased region" description="Basic and acidic residues" evidence="1">
    <location>
        <begin position="1563"/>
        <end position="1592"/>
    </location>
</feature>
<feature type="compositionally biased region" description="Polar residues" evidence="1">
    <location>
        <begin position="3512"/>
        <end position="3527"/>
    </location>
</feature>
<feature type="compositionally biased region" description="Basic and acidic residues" evidence="1">
    <location>
        <begin position="92"/>
        <end position="146"/>
    </location>
</feature>
<feature type="compositionally biased region" description="Pro residues" evidence="1">
    <location>
        <begin position="2010"/>
        <end position="2019"/>
    </location>
</feature>
<dbReference type="RefSeq" id="XP_040750007.1">
    <property type="nucleotide sequence ID" value="XM_040900134.1"/>
</dbReference>
<feature type="compositionally biased region" description="Basic residues" evidence="1">
    <location>
        <begin position="2543"/>
        <end position="2554"/>
    </location>
</feature>
<feature type="compositionally biased region" description="Polar residues" evidence="1">
    <location>
        <begin position="1790"/>
        <end position="1802"/>
    </location>
</feature>
<feature type="region of interest" description="Disordered" evidence="1">
    <location>
        <begin position="346"/>
        <end position="383"/>
    </location>
</feature>
<feature type="region of interest" description="Disordered" evidence="1">
    <location>
        <begin position="5334"/>
        <end position="5359"/>
    </location>
</feature>
<feature type="compositionally biased region" description="Basic and acidic residues" evidence="1">
    <location>
        <begin position="3779"/>
        <end position="3799"/>
    </location>
</feature>
<feature type="compositionally biased region" description="Basic residues" evidence="1">
    <location>
        <begin position="4674"/>
        <end position="4685"/>
    </location>
</feature>
<feature type="compositionally biased region" description="Polar residues" evidence="1">
    <location>
        <begin position="5197"/>
        <end position="5206"/>
    </location>
</feature>
<feature type="compositionally biased region" description="Polar residues" evidence="1">
    <location>
        <begin position="1229"/>
        <end position="1238"/>
    </location>
</feature>
<dbReference type="OrthoDB" id="5365701at2759"/>
<feature type="compositionally biased region" description="Basic and acidic residues" evidence="1">
    <location>
        <begin position="4957"/>
        <end position="4984"/>
    </location>
</feature>
<feature type="compositionally biased region" description="Polar residues" evidence="1">
    <location>
        <begin position="3089"/>
        <end position="3103"/>
    </location>
</feature>
<dbReference type="Proteomes" id="UP000244073">
    <property type="component" value="Unassembled WGS sequence"/>
</dbReference>
<proteinExistence type="predicted"/>
<feature type="compositionally biased region" description="Acidic residues" evidence="1">
    <location>
        <begin position="850"/>
        <end position="859"/>
    </location>
</feature>
<feature type="compositionally biased region" description="Low complexity" evidence="1">
    <location>
        <begin position="54"/>
        <end position="83"/>
    </location>
</feature>
<feature type="compositionally biased region" description="Polar residues" evidence="1">
    <location>
        <begin position="3213"/>
        <end position="3232"/>
    </location>
</feature>
<feature type="compositionally biased region" description="Acidic residues" evidence="1">
    <location>
        <begin position="4493"/>
        <end position="4504"/>
    </location>
</feature>
<feature type="compositionally biased region" description="Low complexity" evidence="1">
    <location>
        <begin position="3492"/>
        <end position="3503"/>
    </location>
</feature>
<feature type="compositionally biased region" description="Low complexity" evidence="1">
    <location>
        <begin position="2625"/>
        <end position="2636"/>
    </location>
</feature>
<feature type="compositionally biased region" description="Basic and acidic residues" evidence="1">
    <location>
        <begin position="3865"/>
        <end position="3880"/>
    </location>
</feature>
<feature type="compositionally biased region" description="Basic and acidic residues" evidence="1">
    <location>
        <begin position="2497"/>
        <end position="2511"/>
    </location>
</feature>
<evidence type="ECO:0000313" key="3">
    <source>
        <dbReference type="Proteomes" id="UP000244073"/>
    </source>
</evidence>
<feature type="compositionally biased region" description="Basic and acidic residues" evidence="1">
    <location>
        <begin position="5114"/>
        <end position="5137"/>
    </location>
</feature>
<feature type="compositionally biased region" description="Basic residues" evidence="1">
    <location>
        <begin position="4736"/>
        <end position="4747"/>
    </location>
</feature>
<feature type="compositionally biased region" description="Basic residues" evidence="1">
    <location>
        <begin position="3722"/>
        <end position="3735"/>
    </location>
</feature>
<feature type="compositionally biased region" description="Polar residues" evidence="1">
    <location>
        <begin position="171"/>
        <end position="189"/>
    </location>
</feature>
<feature type="region of interest" description="Disordered" evidence="1">
    <location>
        <begin position="606"/>
        <end position="680"/>
    </location>
</feature>
<feature type="region of interest" description="Disordered" evidence="1">
    <location>
        <begin position="4210"/>
        <end position="4316"/>
    </location>
</feature>
<feature type="compositionally biased region" description="Acidic residues" evidence="1">
    <location>
        <begin position="3701"/>
        <end position="3713"/>
    </location>
</feature>
<feature type="compositionally biased region" description="Basic and acidic residues" evidence="1">
    <location>
        <begin position="542"/>
        <end position="553"/>
    </location>
</feature>
<feature type="compositionally biased region" description="Basic and acidic residues" evidence="1">
    <location>
        <begin position="1107"/>
        <end position="1175"/>
    </location>
</feature>
<dbReference type="EMBL" id="MSFN02000007">
    <property type="protein sequence ID" value="PTU18615.1"/>
    <property type="molecule type" value="Genomic_DNA"/>
</dbReference>
<feature type="compositionally biased region" description="Basic residues" evidence="1">
    <location>
        <begin position="904"/>
        <end position="915"/>
    </location>
</feature>
<feature type="compositionally biased region" description="Basic and acidic residues" evidence="1">
    <location>
        <begin position="1056"/>
        <end position="1067"/>
    </location>
</feature>
<comment type="caution">
    <text evidence="2">The sequence shown here is derived from an EMBL/GenBank/DDBJ whole genome shotgun (WGS) entry which is preliminary data.</text>
</comment>
<feature type="compositionally biased region" description="Low complexity" evidence="1">
    <location>
        <begin position="3572"/>
        <end position="3582"/>
    </location>
</feature>
<dbReference type="InterPro" id="IPR053268">
    <property type="entry name" value="Woronin_anchor"/>
</dbReference>
<feature type="compositionally biased region" description="Polar residues" evidence="1">
    <location>
        <begin position="4756"/>
        <end position="4766"/>
    </location>
</feature>
<feature type="compositionally biased region" description="Low complexity" evidence="1">
    <location>
        <begin position="757"/>
        <end position="768"/>
    </location>
</feature>
<feature type="compositionally biased region" description="Low complexity" evidence="1">
    <location>
        <begin position="3378"/>
        <end position="3393"/>
    </location>
</feature>
<feature type="compositionally biased region" description="Basic and acidic residues" evidence="1">
    <location>
        <begin position="2949"/>
        <end position="2973"/>
    </location>
</feature>
<organism evidence="2 3">
    <name type="scientific">Aspergillus ochraceoroseus IBT 24754</name>
    <dbReference type="NCBI Taxonomy" id="1392256"/>
    <lineage>
        <taxon>Eukaryota</taxon>
        <taxon>Fungi</taxon>
        <taxon>Dikarya</taxon>
        <taxon>Ascomycota</taxon>
        <taxon>Pezizomycotina</taxon>
        <taxon>Eurotiomycetes</taxon>
        <taxon>Eurotiomycetidae</taxon>
        <taxon>Eurotiales</taxon>
        <taxon>Aspergillaceae</taxon>
        <taxon>Aspergillus</taxon>
        <taxon>Aspergillus subgen. Nidulantes</taxon>
    </lineage>
</organism>
<feature type="compositionally biased region" description="Gly residues" evidence="1">
    <location>
        <begin position="1"/>
        <end position="10"/>
    </location>
</feature>
<feature type="compositionally biased region" description="Basic residues" evidence="1">
    <location>
        <begin position="4274"/>
        <end position="4283"/>
    </location>
</feature>
<feature type="compositionally biased region" description="Basic residues" evidence="1">
    <location>
        <begin position="630"/>
        <end position="639"/>
    </location>
</feature>
<feature type="region of interest" description="Disordered" evidence="1">
    <location>
        <begin position="5233"/>
        <end position="5306"/>
    </location>
</feature>
<dbReference type="PANTHER" id="PTHR40641:SF2">
    <property type="entry name" value="INVOLUCRIN REPEAT PROTEIN"/>
    <property type="match status" value="1"/>
</dbReference>
<feature type="compositionally biased region" description="Basic and acidic residues" evidence="1">
    <location>
        <begin position="3818"/>
        <end position="3833"/>
    </location>
</feature>
<feature type="region of interest" description="Disordered" evidence="1">
    <location>
        <begin position="1522"/>
        <end position="2029"/>
    </location>
</feature>
<evidence type="ECO:0008006" key="4">
    <source>
        <dbReference type="Google" id="ProtNLM"/>
    </source>
</evidence>
<evidence type="ECO:0000256" key="1">
    <source>
        <dbReference type="SAM" id="MobiDB-lite"/>
    </source>
</evidence>
<feature type="compositionally biased region" description="Low complexity" evidence="1">
    <location>
        <begin position="804"/>
        <end position="817"/>
    </location>
</feature>
<feature type="compositionally biased region" description="Polar residues" evidence="1">
    <location>
        <begin position="3162"/>
        <end position="3175"/>
    </location>
</feature>
<feature type="compositionally biased region" description="Basic residues" evidence="1">
    <location>
        <begin position="2900"/>
        <end position="2911"/>
    </location>
</feature>
<feature type="region of interest" description="Disordered" evidence="1">
    <location>
        <begin position="4951"/>
        <end position="5209"/>
    </location>
</feature>
<feature type="compositionally biased region" description="Basic residues" evidence="1">
    <location>
        <begin position="3235"/>
        <end position="3248"/>
    </location>
</feature>
<feature type="compositionally biased region" description="Basic and acidic residues" evidence="1">
    <location>
        <begin position="1481"/>
        <end position="1491"/>
    </location>
</feature>
<feature type="compositionally biased region" description="Basic residues" evidence="1">
    <location>
        <begin position="779"/>
        <end position="794"/>
    </location>
</feature>
<feature type="compositionally biased region" description="Basic and acidic residues" evidence="1">
    <location>
        <begin position="3319"/>
        <end position="3331"/>
    </location>
</feature>
<feature type="region of interest" description="Disordered" evidence="1">
    <location>
        <begin position="2811"/>
        <end position="4197"/>
    </location>
</feature>
<dbReference type="GeneID" id="63817016"/>
<feature type="compositionally biased region" description="Basic residues" evidence="1">
    <location>
        <begin position="3478"/>
        <end position="3488"/>
    </location>
</feature>
<feature type="compositionally biased region" description="Basic and acidic residues" evidence="1">
    <location>
        <begin position="1693"/>
        <end position="1707"/>
    </location>
</feature>
<feature type="compositionally biased region" description="Basic and acidic residues" evidence="1">
    <location>
        <begin position="4647"/>
        <end position="4659"/>
    </location>
</feature>
<feature type="compositionally biased region" description="Basic and acidic residues" evidence="1">
    <location>
        <begin position="4724"/>
        <end position="4733"/>
    </location>
</feature>
<feature type="compositionally biased region" description="Basic residues" evidence="1">
    <location>
        <begin position="3008"/>
        <end position="3018"/>
    </location>
</feature>
<feature type="compositionally biased region" description="Polar residues" evidence="1">
    <location>
        <begin position="4082"/>
        <end position="4103"/>
    </location>
</feature>
<feature type="compositionally biased region" description="Basic residues" evidence="1">
    <location>
        <begin position="3132"/>
        <end position="3142"/>
    </location>
</feature>
<feature type="compositionally biased region" description="Basic and acidic residues" evidence="1">
    <location>
        <begin position="3106"/>
        <end position="3116"/>
    </location>
</feature>
<feature type="compositionally biased region" description="Basic and acidic residues" evidence="1">
    <location>
        <begin position="2153"/>
        <end position="2163"/>
    </location>
</feature>
<feature type="compositionally biased region" description="Basic residues" evidence="1">
    <location>
        <begin position="3630"/>
        <end position="3642"/>
    </location>
</feature>
<feature type="compositionally biased region" description="Low complexity" evidence="1">
    <location>
        <begin position="617"/>
        <end position="629"/>
    </location>
</feature>
<feature type="compositionally biased region" description="Polar residues" evidence="1">
    <location>
        <begin position="834"/>
        <end position="848"/>
    </location>
</feature>
<feature type="compositionally biased region" description="Polar residues" evidence="1">
    <location>
        <begin position="2773"/>
        <end position="2784"/>
    </location>
</feature>
<feature type="compositionally biased region" description="Acidic residues" evidence="1">
    <location>
        <begin position="4691"/>
        <end position="4707"/>
    </location>
</feature>
<feature type="compositionally biased region" description="Basic and acidic residues" evidence="1">
    <location>
        <begin position="2129"/>
        <end position="2141"/>
    </location>
</feature>
<feature type="compositionally biased region" description="Low complexity" evidence="1">
    <location>
        <begin position="3750"/>
        <end position="3762"/>
    </location>
</feature>
<feature type="compositionally biased region" description="Basic and acidic residues" evidence="1">
    <location>
        <begin position="3531"/>
        <end position="3549"/>
    </location>
</feature>
<name>A0A2T5LQQ3_9EURO</name>
<feature type="compositionally biased region" description="Low complexity" evidence="1">
    <location>
        <begin position="31"/>
        <end position="41"/>
    </location>
</feature>
<feature type="compositionally biased region" description="Polar residues" evidence="1">
    <location>
        <begin position="1929"/>
        <end position="1938"/>
    </location>
</feature>
<feature type="compositionally biased region" description="Polar residues" evidence="1">
    <location>
        <begin position="3351"/>
        <end position="3363"/>
    </location>
</feature>
<feature type="compositionally biased region" description="Basic and acidic residues" evidence="1">
    <location>
        <begin position="3585"/>
        <end position="3603"/>
    </location>
</feature>
<accession>A0A2T5LQQ3</accession>
<feature type="region of interest" description="Disordered" evidence="1">
    <location>
        <begin position="1"/>
        <end position="317"/>
    </location>
</feature>